<dbReference type="Gene3D" id="3.30.460.10">
    <property type="entry name" value="Beta Polymerase, domain 2"/>
    <property type="match status" value="1"/>
</dbReference>
<protein>
    <recommendedName>
        <fullName evidence="1">Polymerase beta nucleotidyltransferase domain-containing protein</fullName>
    </recommendedName>
</protein>
<dbReference type="InterPro" id="IPR041633">
    <property type="entry name" value="Polbeta"/>
</dbReference>
<dbReference type="AlphaFoldDB" id="Q3AQT4"/>
<dbReference type="EMBL" id="CP000108">
    <property type="protein sequence ID" value="ABB28641.1"/>
    <property type="molecule type" value="Genomic_DNA"/>
</dbReference>
<dbReference type="eggNOG" id="COG1669">
    <property type="taxonomic scope" value="Bacteria"/>
</dbReference>
<dbReference type="OrthoDB" id="14556at2"/>
<gene>
    <name evidence="2" type="ordered locus">Cag_1383</name>
</gene>
<accession>Q3AQT4</accession>
<proteinExistence type="predicted"/>
<dbReference type="SUPFAM" id="SSF81301">
    <property type="entry name" value="Nucleotidyltransferase"/>
    <property type="match status" value="1"/>
</dbReference>
<dbReference type="InterPro" id="IPR043519">
    <property type="entry name" value="NT_sf"/>
</dbReference>
<organism evidence="2">
    <name type="scientific">Chlorobium chlorochromatii (strain CaD3)</name>
    <dbReference type="NCBI Taxonomy" id="340177"/>
    <lineage>
        <taxon>Bacteria</taxon>
        <taxon>Pseudomonadati</taxon>
        <taxon>Chlorobiota</taxon>
        <taxon>Chlorobiia</taxon>
        <taxon>Chlorobiales</taxon>
        <taxon>Chlorobiaceae</taxon>
        <taxon>Chlorobium/Pelodictyon group</taxon>
        <taxon>Chlorobium</taxon>
    </lineage>
</organism>
<dbReference type="Pfam" id="PF18765">
    <property type="entry name" value="Polbeta"/>
    <property type="match status" value="1"/>
</dbReference>
<dbReference type="STRING" id="340177.Cag_1383"/>
<sequence>MRLSPIAIQQIKEQVNRFFGQQAVIWLFGSRLDDNKRGGDIDLYVQTEQFNLLDELRCKVALQEQLDIPIDLIVRSKNDTSVITTHAIKNGVPL</sequence>
<evidence type="ECO:0000313" key="2">
    <source>
        <dbReference type="EMBL" id="ABB28641.1"/>
    </source>
</evidence>
<dbReference type="CDD" id="cd05403">
    <property type="entry name" value="NT_KNTase_like"/>
    <property type="match status" value="1"/>
</dbReference>
<reference evidence="2" key="1">
    <citation type="submission" date="2005-08" db="EMBL/GenBank/DDBJ databases">
        <title>Complete sequence of Chlorobium chlorochromatii CaD3.</title>
        <authorList>
            <person name="Copeland A."/>
            <person name="Lucas S."/>
            <person name="Lapidus A."/>
            <person name="Barry K."/>
            <person name="Detter J.C."/>
            <person name="Glavina T."/>
            <person name="Hammon N."/>
            <person name="Israni S."/>
            <person name="Pitluck S."/>
            <person name="Bryant D."/>
            <person name="Schmutz J."/>
            <person name="Larimer F."/>
            <person name="Land M."/>
            <person name="Kyrpides N."/>
            <person name="Ivanova N."/>
            <person name="Richardson P."/>
        </authorList>
    </citation>
    <scope>NUCLEOTIDE SEQUENCE [LARGE SCALE GENOMIC DNA]</scope>
    <source>
        <strain evidence="2">CaD3</strain>
    </source>
</reference>
<name>Q3AQT4_CHLCH</name>
<evidence type="ECO:0000259" key="1">
    <source>
        <dbReference type="Pfam" id="PF18765"/>
    </source>
</evidence>
<dbReference type="HOGENOM" id="CLU_164558_1_0_10"/>
<feature type="domain" description="Polymerase beta nucleotidyltransferase" evidence="1">
    <location>
        <begin position="21"/>
        <end position="93"/>
    </location>
</feature>
<dbReference type="KEGG" id="cch:Cag_1383"/>